<sequence>MPQKGQSGTAGADKSSGSPSRLESKGDAVVVKNDSGSSLSTIPPQQTQCHTGCRTEHKRIDALHLDSLCLVAGLLPLQMATSGDSK</sequence>
<proteinExistence type="predicted"/>
<feature type="compositionally biased region" description="Polar residues" evidence="1">
    <location>
        <begin position="34"/>
        <end position="49"/>
    </location>
</feature>
<evidence type="ECO:0000256" key="1">
    <source>
        <dbReference type="SAM" id="MobiDB-lite"/>
    </source>
</evidence>
<reference evidence="2" key="1">
    <citation type="submission" date="2014-09" db="EMBL/GenBank/DDBJ databases">
        <authorList>
            <person name="Magalhaes I.L.F."/>
            <person name="Oliveira U."/>
            <person name="Santos F.R."/>
            <person name="Vidigal T.H.D.A."/>
            <person name="Brescovit A.D."/>
            <person name="Santos A.J."/>
        </authorList>
    </citation>
    <scope>NUCLEOTIDE SEQUENCE</scope>
    <source>
        <tissue evidence="2">Shoot tissue taken approximately 20 cm above the soil surface</tissue>
    </source>
</reference>
<feature type="compositionally biased region" description="Polar residues" evidence="1">
    <location>
        <begin position="1"/>
        <end position="21"/>
    </location>
</feature>
<name>A0A0A9CSQ5_ARUDO</name>
<evidence type="ECO:0000313" key="2">
    <source>
        <dbReference type="EMBL" id="JAD79374.1"/>
    </source>
</evidence>
<reference evidence="2" key="2">
    <citation type="journal article" date="2015" name="Data Brief">
        <title>Shoot transcriptome of the giant reed, Arundo donax.</title>
        <authorList>
            <person name="Barrero R.A."/>
            <person name="Guerrero F.D."/>
            <person name="Moolhuijzen P."/>
            <person name="Goolsby J.A."/>
            <person name="Tidwell J."/>
            <person name="Bellgard S.E."/>
            <person name="Bellgard M.I."/>
        </authorList>
    </citation>
    <scope>NUCLEOTIDE SEQUENCE</scope>
    <source>
        <tissue evidence="2">Shoot tissue taken approximately 20 cm above the soil surface</tissue>
    </source>
</reference>
<dbReference type="AlphaFoldDB" id="A0A0A9CSQ5"/>
<dbReference type="EMBL" id="GBRH01218521">
    <property type="protein sequence ID" value="JAD79374.1"/>
    <property type="molecule type" value="Transcribed_RNA"/>
</dbReference>
<organism evidence="2">
    <name type="scientific">Arundo donax</name>
    <name type="common">Giant reed</name>
    <name type="synonym">Donax arundinaceus</name>
    <dbReference type="NCBI Taxonomy" id="35708"/>
    <lineage>
        <taxon>Eukaryota</taxon>
        <taxon>Viridiplantae</taxon>
        <taxon>Streptophyta</taxon>
        <taxon>Embryophyta</taxon>
        <taxon>Tracheophyta</taxon>
        <taxon>Spermatophyta</taxon>
        <taxon>Magnoliopsida</taxon>
        <taxon>Liliopsida</taxon>
        <taxon>Poales</taxon>
        <taxon>Poaceae</taxon>
        <taxon>PACMAD clade</taxon>
        <taxon>Arundinoideae</taxon>
        <taxon>Arundineae</taxon>
        <taxon>Arundo</taxon>
    </lineage>
</organism>
<accession>A0A0A9CSQ5</accession>
<protein>
    <submittedName>
        <fullName evidence="2">Uncharacterized protein</fullName>
    </submittedName>
</protein>
<feature type="region of interest" description="Disordered" evidence="1">
    <location>
        <begin position="1"/>
        <end position="49"/>
    </location>
</feature>